<feature type="domain" description="Nudix hydrolase" evidence="7">
    <location>
        <begin position="34"/>
        <end position="165"/>
    </location>
</feature>
<keyword evidence="4" id="KW-0378">Hydrolase</keyword>
<sequence>MTQYNSRMNEKSLIEQLVERHEMLTPRRIPQPDLAEAGVLVAITDEPEPKLLLTRRAAHLSSHKGEVAFPGGKRDPEDDHIIATALREAQEEVALDPADVQVIGELDQVVSRFGYLVTPVLAVIPPQLTHTPSLDELDAVFEVPLTLFTEPPSRYFERGSIRLPSYDYEEFNIWGLTAMMIAELMNNFWDCDISLKY</sequence>
<comment type="caution">
    <text evidence="8">The sequence shown here is derived from an EMBL/GenBank/DDBJ whole genome shotgun (WGS) entry which is preliminary data.</text>
</comment>
<keyword evidence="6" id="KW-0464">Manganese</keyword>
<gene>
    <name evidence="8" type="ORF">NBRC116585_12990</name>
</gene>
<reference evidence="8 9" key="1">
    <citation type="submission" date="2024-04" db="EMBL/GenBank/DDBJ databases">
        <title>Draft genome sequence of Thalassolituus maritimus NBRC 116585.</title>
        <authorList>
            <person name="Miyakawa T."/>
            <person name="Kusuya Y."/>
            <person name="Miura T."/>
        </authorList>
    </citation>
    <scope>NUCLEOTIDE SEQUENCE [LARGE SCALE GENOMIC DNA]</scope>
    <source>
        <strain evidence="8 9">5NW40-0001</strain>
    </source>
</reference>
<dbReference type="PANTHER" id="PTHR12992">
    <property type="entry name" value="NUDIX HYDROLASE"/>
    <property type="match status" value="1"/>
</dbReference>
<organism evidence="8 9">
    <name type="scientific">Thalassolituus maritimus</name>
    <dbReference type="NCBI Taxonomy" id="484498"/>
    <lineage>
        <taxon>Bacteria</taxon>
        <taxon>Pseudomonadati</taxon>
        <taxon>Pseudomonadota</taxon>
        <taxon>Gammaproteobacteria</taxon>
        <taxon>Oceanospirillales</taxon>
        <taxon>Oceanospirillaceae</taxon>
        <taxon>Thalassolituus</taxon>
    </lineage>
</organism>
<comment type="cofactor">
    <cofactor evidence="2">
        <name>Mg(2+)</name>
        <dbReference type="ChEBI" id="CHEBI:18420"/>
    </cofactor>
</comment>
<evidence type="ECO:0000256" key="5">
    <source>
        <dbReference type="ARBA" id="ARBA00022842"/>
    </source>
</evidence>
<dbReference type="RefSeq" id="WP_353294121.1">
    <property type="nucleotide sequence ID" value="NZ_BAABWH010000003.1"/>
</dbReference>
<dbReference type="Pfam" id="PF00293">
    <property type="entry name" value="NUDIX"/>
    <property type="match status" value="1"/>
</dbReference>
<keyword evidence="3" id="KW-0479">Metal-binding</keyword>
<evidence type="ECO:0000313" key="8">
    <source>
        <dbReference type="EMBL" id="GAA6145181.1"/>
    </source>
</evidence>
<dbReference type="PROSITE" id="PS51462">
    <property type="entry name" value="NUDIX"/>
    <property type="match status" value="1"/>
</dbReference>
<evidence type="ECO:0000256" key="3">
    <source>
        <dbReference type="ARBA" id="ARBA00022723"/>
    </source>
</evidence>
<dbReference type="InterPro" id="IPR045121">
    <property type="entry name" value="CoAse"/>
</dbReference>
<evidence type="ECO:0000256" key="4">
    <source>
        <dbReference type="ARBA" id="ARBA00022801"/>
    </source>
</evidence>
<dbReference type="PANTHER" id="PTHR12992:SF11">
    <property type="entry name" value="MITOCHONDRIAL COENZYME A DIPHOSPHATASE NUDT8"/>
    <property type="match status" value="1"/>
</dbReference>
<evidence type="ECO:0000313" key="9">
    <source>
        <dbReference type="Proteomes" id="UP001481413"/>
    </source>
</evidence>
<comment type="cofactor">
    <cofactor evidence="1">
        <name>Mn(2+)</name>
        <dbReference type="ChEBI" id="CHEBI:29035"/>
    </cofactor>
</comment>
<evidence type="ECO:0000256" key="6">
    <source>
        <dbReference type="ARBA" id="ARBA00023211"/>
    </source>
</evidence>
<dbReference type="InterPro" id="IPR015797">
    <property type="entry name" value="NUDIX_hydrolase-like_dom_sf"/>
</dbReference>
<evidence type="ECO:0000256" key="2">
    <source>
        <dbReference type="ARBA" id="ARBA00001946"/>
    </source>
</evidence>
<dbReference type="CDD" id="cd03426">
    <property type="entry name" value="NUDIX_CoAse_Nudt7"/>
    <property type="match status" value="1"/>
</dbReference>
<evidence type="ECO:0000256" key="1">
    <source>
        <dbReference type="ARBA" id="ARBA00001936"/>
    </source>
</evidence>
<dbReference type="SUPFAM" id="SSF55811">
    <property type="entry name" value="Nudix"/>
    <property type="match status" value="1"/>
</dbReference>
<accession>A0ABP9ZYH2</accession>
<dbReference type="Proteomes" id="UP001481413">
    <property type="component" value="Unassembled WGS sequence"/>
</dbReference>
<dbReference type="InterPro" id="IPR000086">
    <property type="entry name" value="NUDIX_hydrolase_dom"/>
</dbReference>
<dbReference type="EMBL" id="BAABWH010000003">
    <property type="protein sequence ID" value="GAA6145181.1"/>
    <property type="molecule type" value="Genomic_DNA"/>
</dbReference>
<keyword evidence="5" id="KW-0460">Magnesium</keyword>
<keyword evidence="9" id="KW-1185">Reference proteome</keyword>
<evidence type="ECO:0000259" key="7">
    <source>
        <dbReference type="PROSITE" id="PS51462"/>
    </source>
</evidence>
<protein>
    <submittedName>
        <fullName evidence="8">CoA pyrophosphatase</fullName>
    </submittedName>
</protein>
<dbReference type="Gene3D" id="3.90.79.10">
    <property type="entry name" value="Nucleoside Triphosphate Pyrophosphohydrolase"/>
    <property type="match status" value="1"/>
</dbReference>
<proteinExistence type="predicted"/>
<dbReference type="NCBIfam" id="NF007980">
    <property type="entry name" value="PRK10707.1"/>
    <property type="match status" value="1"/>
</dbReference>
<name>A0ABP9ZYH2_9GAMM</name>